<gene>
    <name evidence="2" type="ORF">AB1Y20_007282</name>
</gene>
<feature type="transmembrane region" description="Helical" evidence="1">
    <location>
        <begin position="63"/>
        <end position="82"/>
    </location>
</feature>
<reference evidence="2 3" key="1">
    <citation type="journal article" date="2024" name="Science">
        <title>Giant polyketide synthase enzymes in the biosynthesis of giant marine polyether toxins.</title>
        <authorList>
            <person name="Fallon T.R."/>
            <person name="Shende V.V."/>
            <person name="Wierzbicki I.H."/>
            <person name="Pendleton A.L."/>
            <person name="Watervoot N.F."/>
            <person name="Auber R.P."/>
            <person name="Gonzalez D.J."/>
            <person name="Wisecaver J.H."/>
            <person name="Moore B.S."/>
        </authorList>
    </citation>
    <scope>NUCLEOTIDE SEQUENCE [LARGE SCALE GENOMIC DNA]</scope>
    <source>
        <strain evidence="2 3">12B1</strain>
    </source>
</reference>
<comment type="caution">
    <text evidence="2">The sequence shown here is derived from an EMBL/GenBank/DDBJ whole genome shotgun (WGS) entry which is preliminary data.</text>
</comment>
<keyword evidence="3" id="KW-1185">Reference proteome</keyword>
<keyword evidence="1" id="KW-0812">Transmembrane</keyword>
<evidence type="ECO:0000313" key="3">
    <source>
        <dbReference type="Proteomes" id="UP001515480"/>
    </source>
</evidence>
<keyword evidence="1" id="KW-0472">Membrane</keyword>
<evidence type="ECO:0000313" key="2">
    <source>
        <dbReference type="EMBL" id="KAL1507666.1"/>
    </source>
</evidence>
<dbReference type="EMBL" id="JBGBPQ010000017">
    <property type="protein sequence ID" value="KAL1507666.1"/>
    <property type="molecule type" value="Genomic_DNA"/>
</dbReference>
<dbReference type="AlphaFoldDB" id="A0AB34IX65"/>
<sequence>MECTRPHCFEACSQSNLDSPGGLTFCWTTCCLSAAPPLPAAASLPFPLPSPSPPPFPLPPAPTHYVAAALLLLLLLLLLLAFELGRRLAPREPSAEAILLPSKFERSDAKPASPHPSDGCSSSAAGWPAEGVVIGVPAPWRPMHEGEVLPAAKAVAVPAP</sequence>
<evidence type="ECO:0000256" key="1">
    <source>
        <dbReference type="SAM" id="Phobius"/>
    </source>
</evidence>
<keyword evidence="1" id="KW-1133">Transmembrane helix</keyword>
<protein>
    <submittedName>
        <fullName evidence="2">Uncharacterized protein</fullName>
    </submittedName>
</protein>
<accession>A0AB34IX65</accession>
<dbReference type="Proteomes" id="UP001515480">
    <property type="component" value="Unassembled WGS sequence"/>
</dbReference>
<name>A0AB34IX65_PRYPA</name>
<proteinExistence type="predicted"/>
<organism evidence="2 3">
    <name type="scientific">Prymnesium parvum</name>
    <name type="common">Toxic golden alga</name>
    <dbReference type="NCBI Taxonomy" id="97485"/>
    <lineage>
        <taxon>Eukaryota</taxon>
        <taxon>Haptista</taxon>
        <taxon>Haptophyta</taxon>
        <taxon>Prymnesiophyceae</taxon>
        <taxon>Prymnesiales</taxon>
        <taxon>Prymnesiaceae</taxon>
        <taxon>Prymnesium</taxon>
    </lineage>
</organism>